<keyword evidence="4" id="KW-1185">Reference proteome</keyword>
<dbReference type="InterPro" id="IPR000210">
    <property type="entry name" value="BTB/POZ_dom"/>
</dbReference>
<name>A0A072Q4A6_9EURO</name>
<reference evidence="3 4" key="1">
    <citation type="submission" date="2013-03" db="EMBL/GenBank/DDBJ databases">
        <title>The Genome Sequence of Exophiala aquamarina CBS 119918.</title>
        <authorList>
            <consortium name="The Broad Institute Genomics Platform"/>
            <person name="Cuomo C."/>
            <person name="de Hoog S."/>
            <person name="Gorbushina A."/>
            <person name="Walker B."/>
            <person name="Young S.K."/>
            <person name="Zeng Q."/>
            <person name="Gargeya S."/>
            <person name="Fitzgerald M."/>
            <person name="Haas B."/>
            <person name="Abouelleil A."/>
            <person name="Allen A.W."/>
            <person name="Alvarado L."/>
            <person name="Arachchi H.M."/>
            <person name="Berlin A.M."/>
            <person name="Chapman S.B."/>
            <person name="Gainer-Dewar J."/>
            <person name="Goldberg J."/>
            <person name="Griggs A."/>
            <person name="Gujja S."/>
            <person name="Hansen M."/>
            <person name="Howarth C."/>
            <person name="Imamovic A."/>
            <person name="Ireland A."/>
            <person name="Larimer J."/>
            <person name="McCowan C."/>
            <person name="Murphy C."/>
            <person name="Pearson M."/>
            <person name="Poon T.W."/>
            <person name="Priest M."/>
            <person name="Roberts A."/>
            <person name="Saif S."/>
            <person name="Shea T."/>
            <person name="Sisk P."/>
            <person name="Sykes S."/>
            <person name="Wortman J."/>
            <person name="Nusbaum C."/>
            <person name="Birren B."/>
        </authorList>
    </citation>
    <scope>NUCLEOTIDE SEQUENCE [LARGE SCALE GENOMIC DNA]</scope>
    <source>
        <strain evidence="3 4">CBS 119918</strain>
    </source>
</reference>
<comment type="caution">
    <text evidence="3">The sequence shown here is derived from an EMBL/GenBank/DDBJ whole genome shotgun (WGS) entry which is preliminary data.</text>
</comment>
<dbReference type="Proteomes" id="UP000027920">
    <property type="component" value="Unassembled WGS sequence"/>
</dbReference>
<organism evidence="3 4">
    <name type="scientific">Exophiala aquamarina CBS 119918</name>
    <dbReference type="NCBI Taxonomy" id="1182545"/>
    <lineage>
        <taxon>Eukaryota</taxon>
        <taxon>Fungi</taxon>
        <taxon>Dikarya</taxon>
        <taxon>Ascomycota</taxon>
        <taxon>Pezizomycotina</taxon>
        <taxon>Eurotiomycetes</taxon>
        <taxon>Chaetothyriomycetidae</taxon>
        <taxon>Chaetothyriales</taxon>
        <taxon>Herpotrichiellaceae</taxon>
        <taxon>Exophiala</taxon>
    </lineage>
</organism>
<dbReference type="AlphaFoldDB" id="A0A072Q4A6"/>
<accession>A0A072Q4A6</accession>
<dbReference type="RefSeq" id="XP_013265325.1">
    <property type="nucleotide sequence ID" value="XM_013409871.1"/>
</dbReference>
<dbReference type="GeneID" id="25275659"/>
<protein>
    <recommendedName>
        <fullName evidence="2">BTB domain-containing protein</fullName>
    </recommendedName>
</protein>
<proteinExistence type="predicted"/>
<feature type="domain" description="BTB" evidence="2">
    <location>
        <begin position="12"/>
        <end position="78"/>
    </location>
</feature>
<feature type="region of interest" description="Disordered" evidence="1">
    <location>
        <begin position="81"/>
        <end position="100"/>
    </location>
</feature>
<dbReference type="OrthoDB" id="9997739at2759"/>
<evidence type="ECO:0000256" key="1">
    <source>
        <dbReference type="SAM" id="MobiDB-lite"/>
    </source>
</evidence>
<dbReference type="EMBL" id="AMGV01000001">
    <property type="protein sequence ID" value="KEF62735.1"/>
    <property type="molecule type" value="Genomic_DNA"/>
</dbReference>
<dbReference type="HOGENOM" id="CLU_056399_2_1_1"/>
<gene>
    <name evidence="3" type="ORF">A1O9_00708</name>
</gene>
<sequence>MGLDYLSFVGSFPVSLQIGSARKDFYIHEALIKQHFETLYDAYIKSRCNEREIFEDVEEDTFVRFVEFAYTGSYSVPHPAALPAMNENDDGRRAPAEPDTVPYPDETSLQAGTGAVPLDEPIAEAPSITEDCAIAEPPAPTAEEVTEFPSEISWNGWSSKKMKKKRKQFTDYHPFPESLPLEEPSIGESRGATTKKETLWNSFTSRARLKALSPWEPDTSPDADLDFSPVLLSHARLYVFADRFKTSPLRQLTLDRLRLTLSRFDLFSERTDAIVGLLEYTYKKTEDSEDDLDKLRELVIDYVACHVENLTENRAFLHLLQEPGSLCKDLMLKVLQRLD</sequence>
<dbReference type="STRING" id="1182545.A0A072Q4A6"/>
<dbReference type="PANTHER" id="PTHR47843">
    <property type="entry name" value="BTB DOMAIN-CONTAINING PROTEIN-RELATED"/>
    <property type="match status" value="1"/>
</dbReference>
<dbReference type="VEuPathDB" id="FungiDB:A1O9_00708"/>
<evidence type="ECO:0000313" key="4">
    <source>
        <dbReference type="Proteomes" id="UP000027920"/>
    </source>
</evidence>
<dbReference type="PROSITE" id="PS50097">
    <property type="entry name" value="BTB"/>
    <property type="match status" value="1"/>
</dbReference>
<evidence type="ECO:0000259" key="2">
    <source>
        <dbReference type="PROSITE" id="PS50097"/>
    </source>
</evidence>
<evidence type="ECO:0000313" key="3">
    <source>
        <dbReference type="EMBL" id="KEF62735.1"/>
    </source>
</evidence>